<name>A0A1H7AUE3_9BACT</name>
<gene>
    <name evidence="1" type="ORF">SAMN04487995_5936</name>
</gene>
<accession>A0A1H7AUE3</accession>
<proteinExistence type="predicted"/>
<evidence type="ECO:0000313" key="2">
    <source>
        <dbReference type="Proteomes" id="UP000199532"/>
    </source>
</evidence>
<reference evidence="1 2" key="1">
    <citation type="submission" date="2016-10" db="EMBL/GenBank/DDBJ databases">
        <authorList>
            <person name="de Groot N.N."/>
        </authorList>
    </citation>
    <scope>NUCLEOTIDE SEQUENCE [LARGE SCALE GENOMIC DNA]</scope>
    <source>
        <strain evidence="1 2">DSM 19938</strain>
    </source>
</reference>
<evidence type="ECO:0000313" key="1">
    <source>
        <dbReference type="EMBL" id="SEJ68918.1"/>
    </source>
</evidence>
<organism evidence="1 2">
    <name type="scientific">Dyadobacter koreensis</name>
    <dbReference type="NCBI Taxonomy" id="408657"/>
    <lineage>
        <taxon>Bacteria</taxon>
        <taxon>Pseudomonadati</taxon>
        <taxon>Bacteroidota</taxon>
        <taxon>Cytophagia</taxon>
        <taxon>Cytophagales</taxon>
        <taxon>Spirosomataceae</taxon>
        <taxon>Dyadobacter</taxon>
    </lineage>
</organism>
<protein>
    <submittedName>
        <fullName evidence="1">Uncharacterized protein</fullName>
    </submittedName>
</protein>
<dbReference type="Proteomes" id="UP000199532">
    <property type="component" value="Unassembled WGS sequence"/>
</dbReference>
<dbReference type="EMBL" id="FNXY01000011">
    <property type="protein sequence ID" value="SEJ68918.1"/>
    <property type="molecule type" value="Genomic_DNA"/>
</dbReference>
<sequence length="67" mass="8079">MKNKVNRMIYIFFRYRGTIDLIYQVFRSQMTSAKYKYVSPLHEFLKKFLSTGVTFQGRPRPITIHTN</sequence>
<keyword evidence="2" id="KW-1185">Reference proteome</keyword>
<dbReference type="AlphaFoldDB" id="A0A1H7AUE3"/>